<reference evidence="1" key="1">
    <citation type="submission" date="2021-01" db="EMBL/GenBank/DDBJ databases">
        <authorList>
            <person name="Corre E."/>
            <person name="Pelletier E."/>
            <person name="Niang G."/>
            <person name="Scheremetjew M."/>
            <person name="Finn R."/>
            <person name="Kale V."/>
            <person name="Holt S."/>
            <person name="Cochrane G."/>
            <person name="Meng A."/>
            <person name="Brown T."/>
            <person name="Cohen L."/>
        </authorList>
    </citation>
    <scope>NUCLEOTIDE SEQUENCE</scope>
    <source>
        <strain evidence="1">UTEX LB 2760</strain>
    </source>
</reference>
<proteinExistence type="predicted"/>
<sequence length="236" mass="25955">MALIGDVVVEKARPVEAGWNGVGTEGRGKSIPRAAPRTHTLTILDWDDTILSSTHLFAEEKRALQSNESKASEEFSGQMRVLESRALVLLEEARKYGGVIIITNAEAGWVESSASQFMPNVAAYLLEYKIPVISARSRSEGMFPSEPMMWKASTFWCVVTSLYSNPQDLNLLVIGDGAGERVAAQLLQLNLPKAVVKTLMLLPAPSTAQLTEELKITAQHFEDFVYLEKGIEANLF</sequence>
<gene>
    <name evidence="1" type="ORF">RMAR0315_LOCUS677</name>
</gene>
<name>A0A7S0BEC4_9RHOD</name>
<dbReference type="PANTHER" id="PTHR38899:SF1">
    <property type="entry name" value="PROTEIN KINASE"/>
    <property type="match status" value="1"/>
</dbReference>
<dbReference type="EMBL" id="HBEK01001199">
    <property type="protein sequence ID" value="CAD8390702.1"/>
    <property type="molecule type" value="Transcribed_RNA"/>
</dbReference>
<dbReference type="AlphaFoldDB" id="A0A7S0BEC4"/>
<accession>A0A7S0BEC4</accession>
<organism evidence="1">
    <name type="scientific">Rhodosorus marinus</name>
    <dbReference type="NCBI Taxonomy" id="101924"/>
    <lineage>
        <taxon>Eukaryota</taxon>
        <taxon>Rhodophyta</taxon>
        <taxon>Stylonematophyceae</taxon>
        <taxon>Stylonematales</taxon>
        <taxon>Stylonemataceae</taxon>
        <taxon>Rhodosorus</taxon>
    </lineage>
</organism>
<dbReference type="PANTHER" id="PTHR38899">
    <property type="entry name" value="DOMAIN OOKINETE PROTEIN, PUTATIVE-RELATED"/>
    <property type="match status" value="1"/>
</dbReference>
<protein>
    <submittedName>
        <fullName evidence="1">Uncharacterized protein</fullName>
    </submittedName>
</protein>
<evidence type="ECO:0000313" key="1">
    <source>
        <dbReference type="EMBL" id="CAD8390702.1"/>
    </source>
</evidence>